<sequence length="167" mass="18968">MPVITSALVDTPCVDLDVVGVLEKLNTTLCTSYSLGSALSSVLNSFIEKESDFGTMYAYLRPYWDGITTVECKLCTREEGRKRRQNAVVDGKIVSGDMPPRRIWDLFANRVVPYWVQVDKYEHERDKPRHQCVGYSTYMGVCRRAGVSNDTYQCTRMACAPAKRLQH</sequence>
<evidence type="ECO:0000313" key="2">
    <source>
        <dbReference type="Proteomes" id="UP000217790"/>
    </source>
</evidence>
<dbReference type="EMBL" id="KZ293760">
    <property type="protein sequence ID" value="PBK79769.1"/>
    <property type="molecule type" value="Genomic_DNA"/>
</dbReference>
<dbReference type="AlphaFoldDB" id="A0A2H3C9L3"/>
<organism evidence="1 2">
    <name type="scientific">Armillaria gallica</name>
    <name type="common">Bulbous honey fungus</name>
    <name type="synonym">Armillaria bulbosa</name>
    <dbReference type="NCBI Taxonomy" id="47427"/>
    <lineage>
        <taxon>Eukaryota</taxon>
        <taxon>Fungi</taxon>
        <taxon>Dikarya</taxon>
        <taxon>Basidiomycota</taxon>
        <taxon>Agaricomycotina</taxon>
        <taxon>Agaricomycetes</taxon>
        <taxon>Agaricomycetidae</taxon>
        <taxon>Agaricales</taxon>
        <taxon>Marasmiineae</taxon>
        <taxon>Physalacriaceae</taxon>
        <taxon>Armillaria</taxon>
    </lineage>
</organism>
<keyword evidence="2" id="KW-1185">Reference proteome</keyword>
<proteinExistence type="predicted"/>
<protein>
    <submittedName>
        <fullName evidence="1">Uncharacterized protein</fullName>
    </submittedName>
</protein>
<evidence type="ECO:0000313" key="1">
    <source>
        <dbReference type="EMBL" id="PBK79769.1"/>
    </source>
</evidence>
<dbReference type="STRING" id="47427.A0A2H3C9L3"/>
<dbReference type="Proteomes" id="UP000217790">
    <property type="component" value="Unassembled WGS sequence"/>
</dbReference>
<gene>
    <name evidence="1" type="ORF">ARMGADRAFT_103442</name>
</gene>
<name>A0A2H3C9L3_ARMGA</name>
<reference evidence="2" key="1">
    <citation type="journal article" date="2017" name="Nat. Ecol. Evol.">
        <title>Genome expansion and lineage-specific genetic innovations in the forest pathogenic fungi Armillaria.</title>
        <authorList>
            <person name="Sipos G."/>
            <person name="Prasanna A.N."/>
            <person name="Walter M.C."/>
            <person name="O'Connor E."/>
            <person name="Balint B."/>
            <person name="Krizsan K."/>
            <person name="Kiss B."/>
            <person name="Hess J."/>
            <person name="Varga T."/>
            <person name="Slot J."/>
            <person name="Riley R."/>
            <person name="Boka B."/>
            <person name="Rigling D."/>
            <person name="Barry K."/>
            <person name="Lee J."/>
            <person name="Mihaltcheva S."/>
            <person name="LaButti K."/>
            <person name="Lipzen A."/>
            <person name="Waldron R."/>
            <person name="Moloney N.M."/>
            <person name="Sperisen C."/>
            <person name="Kredics L."/>
            <person name="Vagvoelgyi C."/>
            <person name="Patrignani A."/>
            <person name="Fitzpatrick D."/>
            <person name="Nagy I."/>
            <person name="Doyle S."/>
            <person name="Anderson J.B."/>
            <person name="Grigoriev I.V."/>
            <person name="Gueldener U."/>
            <person name="Muensterkoetter M."/>
            <person name="Nagy L.G."/>
        </authorList>
    </citation>
    <scope>NUCLEOTIDE SEQUENCE [LARGE SCALE GENOMIC DNA]</scope>
    <source>
        <strain evidence="2">Ar21-2</strain>
    </source>
</reference>
<dbReference type="InParanoid" id="A0A2H3C9L3"/>
<accession>A0A2H3C9L3</accession>
<dbReference type="OrthoDB" id="2821461at2759"/>